<dbReference type="Gene3D" id="3.10.129.10">
    <property type="entry name" value="Hotdog Thioesterase"/>
    <property type="match status" value="1"/>
</dbReference>
<dbReference type="OrthoDB" id="533830at2759"/>
<protein>
    <recommendedName>
        <fullName evidence="1">MaoC-like domain-containing protein</fullName>
    </recommendedName>
</protein>
<dbReference type="EMBL" id="ML996576">
    <property type="protein sequence ID" value="KAF2755985.1"/>
    <property type="molecule type" value="Genomic_DNA"/>
</dbReference>
<dbReference type="PANTHER" id="PTHR43841">
    <property type="entry name" value="3-HYDROXYACYL-THIOESTER DEHYDRATASE HTDX-RELATED"/>
    <property type="match status" value="1"/>
</dbReference>
<organism evidence="2 3">
    <name type="scientific">Pseudovirgaria hyperparasitica</name>
    <dbReference type="NCBI Taxonomy" id="470096"/>
    <lineage>
        <taxon>Eukaryota</taxon>
        <taxon>Fungi</taxon>
        <taxon>Dikarya</taxon>
        <taxon>Ascomycota</taxon>
        <taxon>Pezizomycotina</taxon>
        <taxon>Dothideomycetes</taxon>
        <taxon>Dothideomycetes incertae sedis</taxon>
        <taxon>Acrospermales</taxon>
        <taxon>Acrospermaceae</taxon>
        <taxon>Pseudovirgaria</taxon>
    </lineage>
</organism>
<dbReference type="SUPFAM" id="SSF54637">
    <property type="entry name" value="Thioesterase/thiol ester dehydrase-isomerase"/>
    <property type="match status" value="1"/>
</dbReference>
<dbReference type="RefSeq" id="XP_033598436.1">
    <property type="nucleotide sequence ID" value="XM_033744364.1"/>
</dbReference>
<sequence>MLIVSFIVFFGTIFYLTRRRSVYLHATNSATRILPYSPNTLNTFDLFTIILDSLLKYVPGQRPSLQIHNGGFLLPRLHLGGILRIRKQDLNNFNTARGIRYNADSDMIELQTTNPMFLVAATTPLLLLLLSHADCPIQPLGSVNTTNKFNFADLALCRDVRGLLAASKAGELTFTAVMGGEDLLGKRKRRGVEFEIVIEVWKKGALVLSAQSSFLQFLSKNVKPLYAGGNEARAELVNLKVDKDVSVKLPASAPRHWAACSKDYNPIHVSNMLSKLFGFSSVVAHGNHVVALLVENIGRTATRPSASMDLRKLGELLWAQESSVSLDVSFVKPVTPLPIALETRIMGTGNGVAFGLFKKDVLCVTGSIS</sequence>
<dbReference type="InterPro" id="IPR029069">
    <property type="entry name" value="HotDog_dom_sf"/>
</dbReference>
<keyword evidence="3" id="KW-1185">Reference proteome</keyword>
<reference evidence="2" key="1">
    <citation type="journal article" date="2020" name="Stud. Mycol.">
        <title>101 Dothideomycetes genomes: a test case for predicting lifestyles and emergence of pathogens.</title>
        <authorList>
            <person name="Haridas S."/>
            <person name="Albert R."/>
            <person name="Binder M."/>
            <person name="Bloem J."/>
            <person name="Labutti K."/>
            <person name="Salamov A."/>
            <person name="Andreopoulos B."/>
            <person name="Baker S."/>
            <person name="Barry K."/>
            <person name="Bills G."/>
            <person name="Bluhm B."/>
            <person name="Cannon C."/>
            <person name="Castanera R."/>
            <person name="Culley D."/>
            <person name="Daum C."/>
            <person name="Ezra D."/>
            <person name="Gonzalez J."/>
            <person name="Henrissat B."/>
            <person name="Kuo A."/>
            <person name="Liang C."/>
            <person name="Lipzen A."/>
            <person name="Lutzoni F."/>
            <person name="Magnuson J."/>
            <person name="Mondo S."/>
            <person name="Nolan M."/>
            <person name="Ohm R."/>
            <person name="Pangilinan J."/>
            <person name="Park H.-J."/>
            <person name="Ramirez L."/>
            <person name="Alfaro M."/>
            <person name="Sun H."/>
            <person name="Tritt A."/>
            <person name="Yoshinaga Y."/>
            <person name="Zwiers L.-H."/>
            <person name="Turgeon B."/>
            <person name="Goodwin S."/>
            <person name="Spatafora J."/>
            <person name="Crous P."/>
            <person name="Grigoriev I."/>
        </authorList>
    </citation>
    <scope>NUCLEOTIDE SEQUENCE</scope>
    <source>
        <strain evidence="2">CBS 121739</strain>
    </source>
</reference>
<dbReference type="InterPro" id="IPR002539">
    <property type="entry name" value="MaoC-like_dom"/>
</dbReference>
<feature type="domain" description="MaoC-like" evidence="1">
    <location>
        <begin position="245"/>
        <end position="302"/>
    </location>
</feature>
<dbReference type="Pfam" id="PF01575">
    <property type="entry name" value="MaoC_dehydratas"/>
    <property type="match status" value="1"/>
</dbReference>
<name>A0A6A6W0F4_9PEZI</name>
<accession>A0A6A6W0F4</accession>
<dbReference type="Proteomes" id="UP000799437">
    <property type="component" value="Unassembled WGS sequence"/>
</dbReference>
<gene>
    <name evidence="2" type="ORF">EJ05DRAFT_478034</name>
</gene>
<dbReference type="GeneID" id="54485418"/>
<proteinExistence type="predicted"/>
<evidence type="ECO:0000259" key="1">
    <source>
        <dbReference type="Pfam" id="PF01575"/>
    </source>
</evidence>
<dbReference type="AlphaFoldDB" id="A0A6A6W0F4"/>
<dbReference type="PANTHER" id="PTHR43841:SF1">
    <property type="entry name" value="3-HYDROXYACYL-THIOESTER DEHYDRATASE X"/>
    <property type="match status" value="1"/>
</dbReference>
<evidence type="ECO:0000313" key="3">
    <source>
        <dbReference type="Proteomes" id="UP000799437"/>
    </source>
</evidence>
<evidence type="ECO:0000313" key="2">
    <source>
        <dbReference type="EMBL" id="KAF2755985.1"/>
    </source>
</evidence>